<evidence type="ECO:0000256" key="4">
    <source>
        <dbReference type="SAM" id="SignalP"/>
    </source>
</evidence>
<dbReference type="PANTHER" id="PTHR44170:SF6">
    <property type="entry name" value="CONTACTIN"/>
    <property type="match status" value="1"/>
</dbReference>
<gene>
    <name evidence="7" type="ORF">DGAL_LOCUS3880</name>
</gene>
<dbReference type="CDD" id="cd00096">
    <property type="entry name" value="Ig"/>
    <property type="match status" value="1"/>
</dbReference>
<feature type="signal peptide" evidence="4">
    <location>
        <begin position="1"/>
        <end position="18"/>
    </location>
</feature>
<dbReference type="PROSITE" id="PS50853">
    <property type="entry name" value="FN3"/>
    <property type="match status" value="1"/>
</dbReference>
<dbReference type="OrthoDB" id="6266590at2759"/>
<organism evidence="7 8">
    <name type="scientific">Daphnia galeata</name>
    <dbReference type="NCBI Taxonomy" id="27404"/>
    <lineage>
        <taxon>Eukaryota</taxon>
        <taxon>Metazoa</taxon>
        <taxon>Ecdysozoa</taxon>
        <taxon>Arthropoda</taxon>
        <taxon>Crustacea</taxon>
        <taxon>Branchiopoda</taxon>
        <taxon>Diplostraca</taxon>
        <taxon>Cladocera</taxon>
        <taxon>Anomopoda</taxon>
        <taxon>Daphniidae</taxon>
        <taxon>Daphnia</taxon>
    </lineage>
</organism>
<dbReference type="GO" id="GO:0098609">
    <property type="term" value="P:cell-cell adhesion"/>
    <property type="evidence" value="ECO:0007669"/>
    <property type="project" value="TreeGrafter"/>
</dbReference>
<protein>
    <submittedName>
        <fullName evidence="7">Uncharacterized protein</fullName>
    </submittedName>
</protein>
<dbReference type="SMART" id="SM00409">
    <property type="entry name" value="IG"/>
    <property type="match status" value="1"/>
</dbReference>
<evidence type="ECO:0000259" key="5">
    <source>
        <dbReference type="PROSITE" id="PS50835"/>
    </source>
</evidence>
<feature type="domain" description="Ig-like" evidence="5">
    <location>
        <begin position="5"/>
        <end position="113"/>
    </location>
</feature>
<keyword evidence="8" id="KW-1185">Reference proteome</keyword>
<keyword evidence="3" id="KW-1133">Transmembrane helix</keyword>
<feature type="transmembrane region" description="Helical" evidence="3">
    <location>
        <begin position="236"/>
        <end position="259"/>
    </location>
</feature>
<dbReference type="PANTHER" id="PTHR44170">
    <property type="entry name" value="PROTEIN SIDEKICK"/>
    <property type="match status" value="1"/>
</dbReference>
<comment type="caution">
    <text evidence="7">The sequence shown here is derived from an EMBL/GenBank/DDBJ whole genome shotgun (WGS) entry which is preliminary data.</text>
</comment>
<evidence type="ECO:0000313" key="7">
    <source>
        <dbReference type="EMBL" id="CAH0101546.1"/>
    </source>
</evidence>
<dbReference type="SUPFAM" id="SSF48726">
    <property type="entry name" value="Immunoglobulin"/>
    <property type="match status" value="1"/>
</dbReference>
<keyword evidence="2" id="KW-1015">Disulfide bond</keyword>
<dbReference type="InterPro" id="IPR036116">
    <property type="entry name" value="FN3_sf"/>
</dbReference>
<proteinExistence type="predicted"/>
<evidence type="ECO:0000259" key="6">
    <source>
        <dbReference type="PROSITE" id="PS50853"/>
    </source>
</evidence>
<evidence type="ECO:0000313" key="8">
    <source>
        <dbReference type="Proteomes" id="UP000789390"/>
    </source>
</evidence>
<dbReference type="InterPro" id="IPR036179">
    <property type="entry name" value="Ig-like_dom_sf"/>
</dbReference>
<keyword evidence="4" id="KW-0732">Signal</keyword>
<evidence type="ECO:0000256" key="3">
    <source>
        <dbReference type="SAM" id="Phobius"/>
    </source>
</evidence>
<dbReference type="GO" id="GO:0016020">
    <property type="term" value="C:membrane"/>
    <property type="evidence" value="ECO:0007669"/>
    <property type="project" value="UniProtKB-SubCell"/>
</dbReference>
<keyword evidence="1" id="KW-0677">Repeat</keyword>
<feature type="domain" description="Fibronectin type-III" evidence="6">
    <location>
        <begin position="115"/>
        <end position="218"/>
    </location>
</feature>
<dbReference type="AlphaFoldDB" id="A0A8J2RIE9"/>
<dbReference type="InterPro" id="IPR007110">
    <property type="entry name" value="Ig-like_dom"/>
</dbReference>
<sequence>MAIAPFYLILLWLNLSCASQVEDDVSVAHVYADIGSNVSLPCLPVSVSNTEVYTPSVGENSLLLWIREGKTLQHSKVEENGILTLTKITRADSGVYMCQAEESFGYSGERTFTRNVAQVELHVKSKFHPHSITWKLNSTGGYPIKSVSVIYQEVTDDDWNNPAWHRTYPEELKPSITQVEIYKLHPNTTYKFRVWAINKLGPGDYAEVMATTKDTLDNQVHGSLTSTYGRIQSSPWILTLAVLVGSVGFTVLVLAFFMLQNRRICSRRRTYDSSDDMELVTNIIVNPNYQAESDRTLLTSNEGHNDRQALLTCNFMVPRRPAVSL</sequence>
<name>A0A8J2RIE9_9CRUS</name>
<keyword evidence="3" id="KW-0472">Membrane</keyword>
<dbReference type="PROSITE" id="PS50835">
    <property type="entry name" value="IG_LIKE"/>
    <property type="match status" value="1"/>
</dbReference>
<reference evidence="7" key="1">
    <citation type="submission" date="2021-11" db="EMBL/GenBank/DDBJ databases">
        <authorList>
            <person name="Schell T."/>
        </authorList>
    </citation>
    <scope>NUCLEOTIDE SEQUENCE</scope>
    <source>
        <strain evidence="7">M5</strain>
    </source>
</reference>
<dbReference type="InterPro" id="IPR003598">
    <property type="entry name" value="Ig_sub2"/>
</dbReference>
<evidence type="ECO:0000256" key="2">
    <source>
        <dbReference type="ARBA" id="ARBA00023157"/>
    </source>
</evidence>
<keyword evidence="3" id="KW-0812">Transmembrane</keyword>
<dbReference type="InterPro" id="IPR003961">
    <property type="entry name" value="FN3_dom"/>
</dbReference>
<dbReference type="InterPro" id="IPR013783">
    <property type="entry name" value="Ig-like_fold"/>
</dbReference>
<accession>A0A8J2RIE9</accession>
<evidence type="ECO:0000256" key="1">
    <source>
        <dbReference type="ARBA" id="ARBA00022737"/>
    </source>
</evidence>
<dbReference type="SMART" id="SM00408">
    <property type="entry name" value="IGc2"/>
    <property type="match status" value="1"/>
</dbReference>
<dbReference type="CDD" id="cd00063">
    <property type="entry name" value="FN3"/>
    <property type="match status" value="1"/>
</dbReference>
<dbReference type="Gene3D" id="2.60.40.10">
    <property type="entry name" value="Immunoglobulins"/>
    <property type="match status" value="2"/>
</dbReference>
<dbReference type="Proteomes" id="UP000789390">
    <property type="component" value="Unassembled WGS sequence"/>
</dbReference>
<dbReference type="EMBL" id="CAKKLH010000059">
    <property type="protein sequence ID" value="CAH0101546.1"/>
    <property type="molecule type" value="Genomic_DNA"/>
</dbReference>
<dbReference type="InterPro" id="IPR003599">
    <property type="entry name" value="Ig_sub"/>
</dbReference>
<dbReference type="Pfam" id="PF00041">
    <property type="entry name" value="fn3"/>
    <property type="match status" value="1"/>
</dbReference>
<feature type="chain" id="PRO_5035237428" evidence="4">
    <location>
        <begin position="19"/>
        <end position="325"/>
    </location>
</feature>
<dbReference type="SUPFAM" id="SSF49265">
    <property type="entry name" value="Fibronectin type III"/>
    <property type="match status" value="1"/>
</dbReference>